<proteinExistence type="predicted"/>
<reference evidence="1" key="1">
    <citation type="submission" date="2021-06" db="EMBL/GenBank/DDBJ databases">
        <title>Interrogation of the integrated mobile genetic elements in gut-associated Bacteroides with a consensus prediction approach.</title>
        <authorList>
            <person name="Campbell D.E."/>
            <person name="Leigh J.R."/>
            <person name="Kim T."/>
            <person name="England W."/>
            <person name="Whitaker R.J."/>
            <person name="Degnan P.H."/>
        </authorList>
    </citation>
    <scope>NUCLEOTIDE SEQUENCE</scope>
    <source>
        <strain evidence="1">VPI-BTDOT2</strain>
    </source>
</reference>
<gene>
    <name evidence="1" type="ORF">KQP59_00515</name>
</gene>
<dbReference type="EMBL" id="CP083681">
    <property type="protein sequence ID" value="UYU71629.1"/>
    <property type="molecule type" value="Genomic_DNA"/>
</dbReference>
<sequence length="408" mass="47610">MKLSNLRLERKNKFENGQSVCLICDVECNFSRTKELYFSVDDKYADWLTDDVYDAFLVAAIYPAMYYNEPIEISGLVSKKIYHNVVNYVMAIVKDFAPSLHKVPIIVEGFKNASKNKKLHIGTGFSGGVDSFSTLQDRFFDTDDLDYKIDTLFFFHVGQYGDVKNPRTWERANNRFEITRSFANTIGTRAIMMNTNLFDFYLPDWEYKAGVLNRITSVLAFQKSLKRYYISNTYTYGEMIDLARDRVFLEEFADPYIMPLLSPENLEIVCDGAQYKRSEKTQRIVNNKLAQTHLNVCVNSSNEHVSATNCGICTKCLRTMMALDSIDQLDQFRTVFDIRQWKKHAWEYKCLQVYKYNTDGFARDNVDFANKHGKSLPFRPFAYLVVYVNWLVRLPFRVIRKIGTLYKK</sequence>
<dbReference type="RefSeq" id="WP_118307793.1">
    <property type="nucleotide sequence ID" value="NZ_CAXSVM010000079.1"/>
</dbReference>
<organism evidence="1 2">
    <name type="scientific">Bacteroides thetaiotaomicron</name>
    <dbReference type="NCBI Taxonomy" id="818"/>
    <lineage>
        <taxon>Bacteria</taxon>
        <taxon>Pseudomonadati</taxon>
        <taxon>Bacteroidota</taxon>
        <taxon>Bacteroidia</taxon>
        <taxon>Bacteroidales</taxon>
        <taxon>Bacteroidaceae</taxon>
        <taxon>Bacteroides</taxon>
    </lineage>
</organism>
<evidence type="ECO:0000313" key="2">
    <source>
        <dbReference type="Proteomes" id="UP001156216"/>
    </source>
</evidence>
<accession>A0AA46UB82</accession>
<protein>
    <submittedName>
        <fullName evidence="1">Uncharacterized protein</fullName>
    </submittedName>
</protein>
<name>A0AA46UB82_BACT4</name>
<evidence type="ECO:0000313" key="1">
    <source>
        <dbReference type="EMBL" id="UYU71629.1"/>
    </source>
</evidence>
<dbReference type="Proteomes" id="UP001156216">
    <property type="component" value="Chromosome"/>
</dbReference>
<dbReference type="AlphaFoldDB" id="A0AA46UB82"/>